<sequence>MRSQGLAVLNVGPHQTLVSASTELNSTYRGSDVPSKRALECSTGARTKYQGTCLTPTMRSIHDNYIGLSNGWKFTTCLIPNITGT</sequence>
<reference evidence="2" key="2">
    <citation type="submission" date="2015-01" db="EMBL/GenBank/DDBJ databases">
        <title>Evolutionary Origins and Diversification of the Mycorrhizal Mutualists.</title>
        <authorList>
            <consortium name="DOE Joint Genome Institute"/>
            <consortium name="Mycorrhizal Genomics Consortium"/>
            <person name="Kohler A."/>
            <person name="Kuo A."/>
            <person name="Nagy L.G."/>
            <person name="Floudas D."/>
            <person name="Copeland A."/>
            <person name="Barry K.W."/>
            <person name="Cichocki N."/>
            <person name="Veneault-Fourrey C."/>
            <person name="LaButti K."/>
            <person name="Lindquist E.A."/>
            <person name="Lipzen A."/>
            <person name="Lundell T."/>
            <person name="Morin E."/>
            <person name="Murat C."/>
            <person name="Riley R."/>
            <person name="Ohm R."/>
            <person name="Sun H."/>
            <person name="Tunlid A."/>
            <person name="Henrissat B."/>
            <person name="Grigoriev I.V."/>
            <person name="Hibbett D.S."/>
            <person name="Martin F."/>
        </authorList>
    </citation>
    <scope>NUCLEOTIDE SEQUENCE [LARGE SCALE GENOMIC DNA]</scope>
    <source>
        <strain evidence="2">UH-Slu-Lm8-n1</strain>
    </source>
</reference>
<name>A0A0D0B7E2_9AGAM</name>
<dbReference type="Proteomes" id="UP000054485">
    <property type="component" value="Unassembled WGS sequence"/>
</dbReference>
<dbReference type="AlphaFoldDB" id="A0A0D0B7E2"/>
<accession>A0A0D0B7E2</accession>
<dbReference type="InParanoid" id="A0A0D0B7E2"/>
<reference evidence="1 2" key="1">
    <citation type="submission" date="2014-04" db="EMBL/GenBank/DDBJ databases">
        <authorList>
            <consortium name="DOE Joint Genome Institute"/>
            <person name="Kuo A."/>
            <person name="Ruytinx J."/>
            <person name="Rineau F."/>
            <person name="Colpaert J."/>
            <person name="Kohler A."/>
            <person name="Nagy L.G."/>
            <person name="Floudas D."/>
            <person name="Copeland A."/>
            <person name="Barry K.W."/>
            <person name="Cichocki N."/>
            <person name="Veneault-Fourrey C."/>
            <person name="LaButti K."/>
            <person name="Lindquist E.A."/>
            <person name="Lipzen A."/>
            <person name="Lundell T."/>
            <person name="Morin E."/>
            <person name="Murat C."/>
            <person name="Sun H."/>
            <person name="Tunlid A."/>
            <person name="Henrissat B."/>
            <person name="Grigoriev I.V."/>
            <person name="Hibbett D.S."/>
            <person name="Martin F."/>
            <person name="Nordberg H.P."/>
            <person name="Cantor M.N."/>
            <person name="Hua S.X."/>
        </authorList>
    </citation>
    <scope>NUCLEOTIDE SEQUENCE [LARGE SCALE GENOMIC DNA]</scope>
    <source>
        <strain evidence="1 2">UH-Slu-Lm8-n1</strain>
    </source>
</reference>
<keyword evidence="2" id="KW-1185">Reference proteome</keyword>
<protein>
    <submittedName>
        <fullName evidence="1">Uncharacterized protein</fullName>
    </submittedName>
</protein>
<gene>
    <name evidence="1" type="ORF">CY34DRAFT_807915</name>
</gene>
<evidence type="ECO:0000313" key="1">
    <source>
        <dbReference type="EMBL" id="KIK39738.1"/>
    </source>
</evidence>
<evidence type="ECO:0000313" key="2">
    <source>
        <dbReference type="Proteomes" id="UP000054485"/>
    </source>
</evidence>
<proteinExistence type="predicted"/>
<organism evidence="1 2">
    <name type="scientific">Suillus luteus UH-Slu-Lm8-n1</name>
    <dbReference type="NCBI Taxonomy" id="930992"/>
    <lineage>
        <taxon>Eukaryota</taxon>
        <taxon>Fungi</taxon>
        <taxon>Dikarya</taxon>
        <taxon>Basidiomycota</taxon>
        <taxon>Agaricomycotina</taxon>
        <taxon>Agaricomycetes</taxon>
        <taxon>Agaricomycetidae</taxon>
        <taxon>Boletales</taxon>
        <taxon>Suillineae</taxon>
        <taxon>Suillaceae</taxon>
        <taxon>Suillus</taxon>
    </lineage>
</organism>
<dbReference type="HOGENOM" id="CLU_2514136_0_0_1"/>
<dbReference type="EMBL" id="KN835330">
    <property type="protein sequence ID" value="KIK39738.1"/>
    <property type="molecule type" value="Genomic_DNA"/>
</dbReference>